<name>A0A9D4Z5N9_ADICA</name>
<evidence type="ECO:0000313" key="3">
    <source>
        <dbReference type="EMBL" id="KAI5062259.1"/>
    </source>
</evidence>
<evidence type="ECO:0000256" key="1">
    <source>
        <dbReference type="ARBA" id="ARBA00007945"/>
    </source>
</evidence>
<dbReference type="EMBL" id="JABFUD020000022">
    <property type="protein sequence ID" value="KAI5062259.1"/>
    <property type="molecule type" value="Genomic_DNA"/>
</dbReference>
<reference evidence="3" key="1">
    <citation type="submission" date="2021-01" db="EMBL/GenBank/DDBJ databases">
        <title>Adiantum capillus-veneris genome.</title>
        <authorList>
            <person name="Fang Y."/>
            <person name="Liao Q."/>
        </authorList>
    </citation>
    <scope>NUCLEOTIDE SEQUENCE</scope>
    <source>
        <strain evidence="3">H3</strain>
        <tissue evidence="3">Leaf</tissue>
    </source>
</reference>
<accession>A0A9D4Z5N9</accession>
<proteinExistence type="inferred from homology"/>
<dbReference type="Proteomes" id="UP000886520">
    <property type="component" value="Chromosome 22"/>
</dbReference>
<dbReference type="AlphaFoldDB" id="A0A9D4Z5N9"/>
<protein>
    <recommendedName>
        <fullName evidence="2">SS18 N-terminal domain-containing protein</fullName>
    </recommendedName>
</protein>
<keyword evidence="4" id="KW-1185">Reference proteome</keyword>
<feature type="domain" description="SS18 N-terminal" evidence="2">
    <location>
        <begin position="21"/>
        <end position="76"/>
    </location>
</feature>
<dbReference type="InterPro" id="IPR007726">
    <property type="entry name" value="SS18_N"/>
</dbReference>
<dbReference type="OrthoDB" id="10265171at2759"/>
<dbReference type="Pfam" id="PF05030">
    <property type="entry name" value="SSXT"/>
    <property type="match status" value="1"/>
</dbReference>
<sequence length="204" mass="22483">MQQHLSQNAPGGPHSHPPIASVTTELVQKYLDENKDLILSILENQNLGNLNECAVFQQKLQSNLMFLAAVADAQTQPLPIAQQAHHRPMAMQYMSPQQAQKHMPSQAMMRNPMQYTPNEVAALQQAKLQQPQQGMHGQGGANVFQMNPSEAAMPMNNLMMSRGYPGGGVPEGVQISRGSAVEMRLSNNGKLIQKTYRKIEEDAV</sequence>
<gene>
    <name evidence="3" type="ORF">GOP47_0022798</name>
</gene>
<comment type="caution">
    <text evidence="3">The sequence shown here is derived from an EMBL/GenBank/DDBJ whole genome shotgun (WGS) entry which is preliminary data.</text>
</comment>
<comment type="similarity">
    <text evidence="1">Belongs to the SS18 family.</text>
</comment>
<evidence type="ECO:0000259" key="2">
    <source>
        <dbReference type="Pfam" id="PF05030"/>
    </source>
</evidence>
<evidence type="ECO:0000313" key="4">
    <source>
        <dbReference type="Proteomes" id="UP000886520"/>
    </source>
</evidence>
<organism evidence="3 4">
    <name type="scientific">Adiantum capillus-veneris</name>
    <name type="common">Maidenhair fern</name>
    <dbReference type="NCBI Taxonomy" id="13818"/>
    <lineage>
        <taxon>Eukaryota</taxon>
        <taxon>Viridiplantae</taxon>
        <taxon>Streptophyta</taxon>
        <taxon>Embryophyta</taxon>
        <taxon>Tracheophyta</taxon>
        <taxon>Polypodiopsida</taxon>
        <taxon>Polypodiidae</taxon>
        <taxon>Polypodiales</taxon>
        <taxon>Pteridineae</taxon>
        <taxon>Pteridaceae</taxon>
        <taxon>Vittarioideae</taxon>
        <taxon>Adiantum</taxon>
    </lineage>
</organism>